<dbReference type="Pfam" id="PF13813">
    <property type="entry name" value="MBOAT_2"/>
    <property type="match status" value="1"/>
</dbReference>
<proteinExistence type="inferred from homology"/>
<feature type="transmembrane region" description="Helical" evidence="9">
    <location>
        <begin position="127"/>
        <end position="145"/>
    </location>
</feature>
<dbReference type="GO" id="GO:0016020">
    <property type="term" value="C:membrane"/>
    <property type="evidence" value="ECO:0007669"/>
    <property type="project" value="UniProtKB-SubCell"/>
</dbReference>
<feature type="transmembrane region" description="Helical" evidence="9">
    <location>
        <begin position="250"/>
        <end position="268"/>
    </location>
</feature>
<feature type="transmembrane region" description="Helical" evidence="9">
    <location>
        <begin position="34"/>
        <end position="53"/>
    </location>
</feature>
<evidence type="ECO:0000256" key="4">
    <source>
        <dbReference type="ARBA" id="ARBA00022692"/>
    </source>
</evidence>
<keyword evidence="3" id="KW-0808">Transferase</keyword>
<evidence type="ECO:0000256" key="6">
    <source>
        <dbReference type="ARBA" id="ARBA00023098"/>
    </source>
</evidence>
<evidence type="ECO:0000256" key="1">
    <source>
        <dbReference type="ARBA" id="ARBA00004141"/>
    </source>
</evidence>
<comment type="subcellular location">
    <subcellularLocation>
        <location evidence="1">Membrane</location>
        <topology evidence="1">Multi-pass membrane protein</topology>
    </subcellularLocation>
</comment>
<evidence type="ECO:0000256" key="5">
    <source>
        <dbReference type="ARBA" id="ARBA00022989"/>
    </source>
</evidence>
<dbReference type="PANTHER" id="PTHR31595:SF70">
    <property type="entry name" value="LONG-CHAIN-ALCOHOL O-FATTY-ACYLTRANSFERASE 3-RELATED"/>
    <property type="match status" value="1"/>
</dbReference>
<dbReference type="InterPro" id="IPR032805">
    <property type="entry name" value="Wax_synthase_dom"/>
</dbReference>
<accession>A0AAD8N9G9</accession>
<dbReference type="PANTHER" id="PTHR31595">
    <property type="entry name" value="LONG-CHAIN-ALCOHOL O-FATTY-ACYLTRANSFERASE 3-RELATED"/>
    <property type="match status" value="1"/>
</dbReference>
<protein>
    <recommendedName>
        <fullName evidence="10">Wax synthase domain-containing protein</fullName>
    </recommendedName>
</protein>
<feature type="transmembrane region" description="Helical" evidence="9">
    <location>
        <begin position="60"/>
        <end position="82"/>
    </location>
</feature>
<organism evidence="11 12">
    <name type="scientific">Tagetes erecta</name>
    <name type="common">African marigold</name>
    <dbReference type="NCBI Taxonomy" id="13708"/>
    <lineage>
        <taxon>Eukaryota</taxon>
        <taxon>Viridiplantae</taxon>
        <taxon>Streptophyta</taxon>
        <taxon>Embryophyta</taxon>
        <taxon>Tracheophyta</taxon>
        <taxon>Spermatophyta</taxon>
        <taxon>Magnoliopsida</taxon>
        <taxon>eudicotyledons</taxon>
        <taxon>Gunneridae</taxon>
        <taxon>Pentapetalae</taxon>
        <taxon>asterids</taxon>
        <taxon>campanulids</taxon>
        <taxon>Asterales</taxon>
        <taxon>Asteraceae</taxon>
        <taxon>Asteroideae</taxon>
        <taxon>Heliantheae alliance</taxon>
        <taxon>Tageteae</taxon>
        <taxon>Tagetes</taxon>
    </lineage>
</organism>
<evidence type="ECO:0000313" key="12">
    <source>
        <dbReference type="Proteomes" id="UP001229421"/>
    </source>
</evidence>
<name>A0AAD8N9G9_TARER</name>
<dbReference type="GO" id="GO:0008374">
    <property type="term" value="F:O-acyltransferase activity"/>
    <property type="evidence" value="ECO:0007669"/>
    <property type="project" value="InterPro"/>
</dbReference>
<evidence type="ECO:0000256" key="9">
    <source>
        <dbReference type="SAM" id="Phobius"/>
    </source>
</evidence>
<feature type="transmembrane region" description="Helical" evidence="9">
    <location>
        <begin position="9"/>
        <end position="28"/>
    </location>
</feature>
<dbReference type="InterPro" id="IPR044851">
    <property type="entry name" value="Wax_synthase"/>
</dbReference>
<keyword evidence="12" id="KW-1185">Reference proteome</keyword>
<evidence type="ECO:0000256" key="7">
    <source>
        <dbReference type="ARBA" id="ARBA00023136"/>
    </source>
</evidence>
<evidence type="ECO:0000256" key="3">
    <source>
        <dbReference type="ARBA" id="ARBA00022679"/>
    </source>
</evidence>
<dbReference type="Proteomes" id="UP001229421">
    <property type="component" value="Unassembled WGS sequence"/>
</dbReference>
<evidence type="ECO:0000256" key="8">
    <source>
        <dbReference type="ARBA" id="ARBA00023315"/>
    </source>
</evidence>
<comment type="similarity">
    <text evidence="2">Belongs to the wax synthase family.</text>
</comment>
<evidence type="ECO:0000259" key="10">
    <source>
        <dbReference type="Pfam" id="PF13813"/>
    </source>
</evidence>
<gene>
    <name evidence="11" type="ORF">QVD17_38590</name>
</gene>
<feature type="domain" description="Wax synthase" evidence="10">
    <location>
        <begin position="190"/>
        <end position="230"/>
    </location>
</feature>
<sequence length="290" mass="33029">MKDNEELKALINICFIAICCICYCYFISARIHGGVPRLLSLLPIITVFLILPFQISTLHFAAAAFYFFVWLGNFKLLLFAFNRGPLSFKPRLPILTFISIALLPINPKQSNKKIMLDPFSFSLRKPILLASKVAILAMVVHVYSYKDNLNLIVVSILFFFHMYITFELGFGMLAFLVKISHVFNLEIESEFNDPYLATSLQDFWGHRWNLVSSGILRDAVYYPIRMMLGLNLAELAVKNAINGRFRLHRVVSWLLTMAFVIVTGGWLVQKLACCVNFAVNKNAAASHVYL</sequence>
<dbReference type="AlphaFoldDB" id="A0AAD8N9G9"/>
<dbReference type="EMBL" id="JAUHHV010000011">
    <property type="protein sequence ID" value="KAK1406980.1"/>
    <property type="molecule type" value="Genomic_DNA"/>
</dbReference>
<keyword evidence="5 9" id="KW-1133">Transmembrane helix</keyword>
<keyword evidence="7 9" id="KW-0472">Membrane</keyword>
<dbReference type="GO" id="GO:0006629">
    <property type="term" value="P:lipid metabolic process"/>
    <property type="evidence" value="ECO:0007669"/>
    <property type="project" value="UniProtKB-KW"/>
</dbReference>
<feature type="transmembrane region" description="Helical" evidence="9">
    <location>
        <begin position="88"/>
        <end position="106"/>
    </location>
</feature>
<comment type="caution">
    <text evidence="11">The sequence shown here is derived from an EMBL/GenBank/DDBJ whole genome shotgun (WGS) entry which is preliminary data.</text>
</comment>
<keyword evidence="8" id="KW-0012">Acyltransferase</keyword>
<feature type="transmembrane region" description="Helical" evidence="9">
    <location>
        <begin position="151"/>
        <end position="177"/>
    </location>
</feature>
<keyword evidence="4 9" id="KW-0812">Transmembrane</keyword>
<evidence type="ECO:0000256" key="2">
    <source>
        <dbReference type="ARBA" id="ARBA00007282"/>
    </source>
</evidence>
<evidence type="ECO:0000313" key="11">
    <source>
        <dbReference type="EMBL" id="KAK1406980.1"/>
    </source>
</evidence>
<reference evidence="11" key="1">
    <citation type="journal article" date="2023" name="bioRxiv">
        <title>Improved chromosome-level genome assembly for marigold (Tagetes erecta).</title>
        <authorList>
            <person name="Jiang F."/>
            <person name="Yuan L."/>
            <person name="Wang S."/>
            <person name="Wang H."/>
            <person name="Xu D."/>
            <person name="Wang A."/>
            <person name="Fan W."/>
        </authorList>
    </citation>
    <scope>NUCLEOTIDE SEQUENCE</scope>
    <source>
        <strain evidence="11">WSJ</strain>
        <tissue evidence="11">Leaf</tissue>
    </source>
</reference>
<keyword evidence="6" id="KW-0443">Lipid metabolism</keyword>